<dbReference type="OrthoDB" id="5514977at2"/>
<keyword evidence="1" id="KW-0472">Membrane</keyword>
<sequence length="116" mass="11859">MNLPDWTKPALYGAGVGAIALAVFGFAWGGWVTGGSARDLAAKQSAADVVSALTPYCVQRSLDDPNAAAVLVEFNAANASSRRAILEKAGWATPLGSEVPNRGLAQSCQLALQAGT</sequence>
<evidence type="ECO:0000313" key="2">
    <source>
        <dbReference type="EMBL" id="QDZ11575.1"/>
    </source>
</evidence>
<name>A0A5B8LVF0_9HYPH</name>
<feature type="transmembrane region" description="Helical" evidence="1">
    <location>
        <begin position="12"/>
        <end position="33"/>
    </location>
</feature>
<evidence type="ECO:0000256" key="1">
    <source>
        <dbReference type="SAM" id="Phobius"/>
    </source>
</evidence>
<reference evidence="2 3" key="1">
    <citation type="submission" date="2019-07" db="EMBL/GenBank/DDBJ databases">
        <title>Full genome sequence of Devosia sp. Gsoil 520.</title>
        <authorList>
            <person name="Im W.-T."/>
        </authorList>
    </citation>
    <scope>NUCLEOTIDE SEQUENCE [LARGE SCALE GENOMIC DNA]</scope>
    <source>
        <strain evidence="2 3">Gsoil 520</strain>
    </source>
</reference>
<dbReference type="Proteomes" id="UP000315364">
    <property type="component" value="Chromosome"/>
</dbReference>
<keyword evidence="3" id="KW-1185">Reference proteome</keyword>
<keyword evidence="1" id="KW-1133">Transmembrane helix</keyword>
<accession>A0A5B8LVF0</accession>
<dbReference type="AlphaFoldDB" id="A0A5B8LVF0"/>
<proteinExistence type="predicted"/>
<dbReference type="RefSeq" id="WP_146290393.1">
    <property type="nucleotide sequence ID" value="NZ_CP042304.1"/>
</dbReference>
<dbReference type="EMBL" id="CP042304">
    <property type="protein sequence ID" value="QDZ11575.1"/>
    <property type="molecule type" value="Genomic_DNA"/>
</dbReference>
<organism evidence="2 3">
    <name type="scientific">Devosia ginsengisoli</name>
    <dbReference type="NCBI Taxonomy" id="400770"/>
    <lineage>
        <taxon>Bacteria</taxon>
        <taxon>Pseudomonadati</taxon>
        <taxon>Pseudomonadota</taxon>
        <taxon>Alphaproteobacteria</taxon>
        <taxon>Hyphomicrobiales</taxon>
        <taxon>Devosiaceae</taxon>
        <taxon>Devosia</taxon>
    </lineage>
</organism>
<keyword evidence="1" id="KW-0812">Transmembrane</keyword>
<dbReference type="KEGG" id="dea:FPZ08_12880"/>
<gene>
    <name evidence="2" type="ORF">FPZ08_12880</name>
</gene>
<protein>
    <submittedName>
        <fullName evidence="2">Uncharacterized protein</fullName>
    </submittedName>
</protein>
<evidence type="ECO:0000313" key="3">
    <source>
        <dbReference type="Proteomes" id="UP000315364"/>
    </source>
</evidence>